<dbReference type="PROSITE" id="PS50088">
    <property type="entry name" value="ANK_REPEAT"/>
    <property type="match status" value="6"/>
</dbReference>
<evidence type="ECO:0000256" key="4">
    <source>
        <dbReference type="SAM" id="MobiDB-lite"/>
    </source>
</evidence>
<dbReference type="Pfam" id="PF12796">
    <property type="entry name" value="Ank_2"/>
    <property type="match status" value="2"/>
</dbReference>
<feature type="repeat" description="ANK" evidence="3">
    <location>
        <begin position="82"/>
        <end position="114"/>
    </location>
</feature>
<dbReference type="InterPro" id="IPR050776">
    <property type="entry name" value="Ank_Repeat/CDKN_Inhibitor"/>
</dbReference>
<evidence type="ECO:0000256" key="2">
    <source>
        <dbReference type="ARBA" id="ARBA00023043"/>
    </source>
</evidence>
<dbReference type="AlphaFoldDB" id="A0A6G0YNT8"/>
<proteinExistence type="predicted"/>
<dbReference type="SMART" id="SM00248">
    <property type="entry name" value="ANK"/>
    <property type="match status" value="6"/>
</dbReference>
<organism evidence="5 6">
    <name type="scientific">Aphis craccivora</name>
    <name type="common">Cowpea aphid</name>
    <dbReference type="NCBI Taxonomy" id="307492"/>
    <lineage>
        <taxon>Eukaryota</taxon>
        <taxon>Metazoa</taxon>
        <taxon>Ecdysozoa</taxon>
        <taxon>Arthropoda</taxon>
        <taxon>Hexapoda</taxon>
        <taxon>Insecta</taxon>
        <taxon>Pterygota</taxon>
        <taxon>Neoptera</taxon>
        <taxon>Paraneoptera</taxon>
        <taxon>Hemiptera</taxon>
        <taxon>Sternorrhyncha</taxon>
        <taxon>Aphidomorpha</taxon>
        <taxon>Aphidoidea</taxon>
        <taxon>Aphididae</taxon>
        <taxon>Aphidini</taxon>
        <taxon>Aphis</taxon>
        <taxon>Aphis</taxon>
    </lineage>
</organism>
<evidence type="ECO:0000313" key="5">
    <source>
        <dbReference type="EMBL" id="KAF0759272.1"/>
    </source>
</evidence>
<keyword evidence="1" id="KW-0677">Repeat</keyword>
<name>A0A6G0YNT8_APHCR</name>
<feature type="compositionally biased region" description="Basic and acidic residues" evidence="4">
    <location>
        <begin position="248"/>
        <end position="263"/>
    </location>
</feature>
<dbReference type="EMBL" id="VUJU01003049">
    <property type="protein sequence ID" value="KAF0759272.1"/>
    <property type="molecule type" value="Genomic_DNA"/>
</dbReference>
<dbReference type="InterPro" id="IPR002110">
    <property type="entry name" value="Ankyrin_rpt"/>
</dbReference>
<protein>
    <submittedName>
        <fullName evidence="5">Ankyrin repeat domain-containing protein 6-like</fullName>
    </submittedName>
</protein>
<feature type="repeat" description="ANK" evidence="3">
    <location>
        <begin position="115"/>
        <end position="147"/>
    </location>
</feature>
<evidence type="ECO:0000256" key="1">
    <source>
        <dbReference type="ARBA" id="ARBA00022737"/>
    </source>
</evidence>
<dbReference type="Gene3D" id="1.25.40.20">
    <property type="entry name" value="Ankyrin repeat-containing domain"/>
    <property type="match status" value="1"/>
</dbReference>
<dbReference type="SUPFAM" id="SSF48403">
    <property type="entry name" value="Ankyrin repeat"/>
    <property type="match status" value="1"/>
</dbReference>
<dbReference type="InterPro" id="IPR036770">
    <property type="entry name" value="Ankyrin_rpt-contain_sf"/>
</dbReference>
<keyword evidence="2 3" id="KW-0040">ANK repeat</keyword>
<feature type="repeat" description="ANK" evidence="3">
    <location>
        <begin position="181"/>
        <end position="213"/>
    </location>
</feature>
<dbReference type="Proteomes" id="UP000478052">
    <property type="component" value="Unassembled WGS sequence"/>
</dbReference>
<feature type="region of interest" description="Disordered" evidence="4">
    <location>
        <begin position="240"/>
        <end position="263"/>
    </location>
</feature>
<evidence type="ECO:0000313" key="6">
    <source>
        <dbReference type="Proteomes" id="UP000478052"/>
    </source>
</evidence>
<dbReference type="OrthoDB" id="424503at2759"/>
<dbReference type="PANTHER" id="PTHR24201:SF13">
    <property type="entry name" value="ANKYRIN REPEAT DOMAIN-CONTAINING PROTEIN 6-LIKE"/>
    <property type="match status" value="1"/>
</dbReference>
<keyword evidence="6" id="KW-1185">Reference proteome</keyword>
<accession>A0A6G0YNT8</accession>
<feature type="repeat" description="ANK" evidence="3">
    <location>
        <begin position="14"/>
        <end position="47"/>
    </location>
</feature>
<sequence length="552" mass="61720">MVDLNPVEEPMLDDGRTALHYAASTGDSSSVAELLAAGSVNANAQDAVGYSAVQIAAAEGHLDVLRLLLRHDANVNLHDNLHGNTALHEASWKGYSKTVALLASSGSDLDRKNYGGSSALHLCCQNGHNQSCRELLLAGCDPDVQNNYGDTPLHTSARYGHAGVLRILISAQCKVSEQNKNGDTVLHIAAAMARKKLTKIILQAKCNTTLKNKQNETARDIAERKNLTDILEILKNPMYKKKGSSSKTKNDSKESKKRTDTSIKKQWSPYGCHYFPDTKEFPKPKLNSLPEEPLHAGEQYYLDLAGNIRKGPVGVGYTCYCAPFFKELEARLDHNTKKLKRQICRTEDNINRRLCSVEKQLKRSNEKLQQQRDKVDKDIFCERLKQTLPSQGLIPSSFHLRVYDDNSILSSVTFTYENYLPSAISSLNTELHTCTNQWKIKRATNYNRNNVSEEVSDNDSELENRFRTECAIDTTVMDPNLRWRLDYLTARRHDDIPCNDSGYSTKMFSNSQGPSPSLSNLMENSAVPVIEHSKMPKSLSVLPDNNNMESIV</sequence>
<feature type="repeat" description="ANK" evidence="3">
    <location>
        <begin position="48"/>
        <end position="80"/>
    </location>
</feature>
<dbReference type="PROSITE" id="PS50297">
    <property type="entry name" value="ANK_REP_REGION"/>
    <property type="match status" value="4"/>
</dbReference>
<dbReference type="PANTHER" id="PTHR24201">
    <property type="entry name" value="ANK_REP_REGION DOMAIN-CONTAINING PROTEIN"/>
    <property type="match status" value="1"/>
</dbReference>
<feature type="repeat" description="ANK" evidence="3">
    <location>
        <begin position="148"/>
        <end position="180"/>
    </location>
</feature>
<comment type="caution">
    <text evidence="5">The sequence shown here is derived from an EMBL/GenBank/DDBJ whole genome shotgun (WGS) entry which is preliminary data.</text>
</comment>
<evidence type="ECO:0000256" key="3">
    <source>
        <dbReference type="PROSITE-ProRule" id="PRU00023"/>
    </source>
</evidence>
<dbReference type="GO" id="GO:0005634">
    <property type="term" value="C:nucleus"/>
    <property type="evidence" value="ECO:0007669"/>
    <property type="project" value="TreeGrafter"/>
</dbReference>
<gene>
    <name evidence="5" type="ORF">FWK35_00019230</name>
</gene>
<reference evidence="5 6" key="1">
    <citation type="submission" date="2019-08" db="EMBL/GenBank/DDBJ databases">
        <title>Whole genome of Aphis craccivora.</title>
        <authorList>
            <person name="Voronova N.V."/>
            <person name="Shulinski R.S."/>
            <person name="Bandarenka Y.V."/>
            <person name="Zhorov D.G."/>
            <person name="Warner D."/>
        </authorList>
    </citation>
    <scope>NUCLEOTIDE SEQUENCE [LARGE SCALE GENOMIC DNA]</scope>
    <source>
        <strain evidence="5">180601</strain>
        <tissue evidence="5">Whole Body</tissue>
    </source>
</reference>